<organism evidence="1">
    <name type="scientific">bioreactor metagenome</name>
    <dbReference type="NCBI Taxonomy" id="1076179"/>
    <lineage>
        <taxon>unclassified sequences</taxon>
        <taxon>metagenomes</taxon>
        <taxon>ecological metagenomes</taxon>
    </lineage>
</organism>
<evidence type="ECO:0000313" key="1">
    <source>
        <dbReference type="EMBL" id="MPN29368.1"/>
    </source>
</evidence>
<sequence length="36" mass="3893">MADIPQIPMAIFRSAGGKTWYTMDIVTGMIIPPPTA</sequence>
<gene>
    <name evidence="1" type="ORF">SDC9_176821</name>
</gene>
<reference evidence="1" key="1">
    <citation type="submission" date="2019-08" db="EMBL/GenBank/DDBJ databases">
        <authorList>
            <person name="Kucharzyk K."/>
            <person name="Murdoch R.W."/>
            <person name="Higgins S."/>
            <person name="Loffler F."/>
        </authorList>
    </citation>
    <scope>NUCLEOTIDE SEQUENCE</scope>
</reference>
<accession>A0A645GR44</accession>
<proteinExistence type="predicted"/>
<protein>
    <submittedName>
        <fullName evidence="1">Uncharacterized protein</fullName>
    </submittedName>
</protein>
<dbReference type="EMBL" id="VSSQ01080033">
    <property type="protein sequence ID" value="MPN29368.1"/>
    <property type="molecule type" value="Genomic_DNA"/>
</dbReference>
<comment type="caution">
    <text evidence="1">The sequence shown here is derived from an EMBL/GenBank/DDBJ whole genome shotgun (WGS) entry which is preliminary data.</text>
</comment>
<dbReference type="AlphaFoldDB" id="A0A645GR44"/>
<name>A0A645GR44_9ZZZZ</name>